<feature type="chain" id="PRO_5019354661" evidence="1">
    <location>
        <begin position="31"/>
        <end position="265"/>
    </location>
</feature>
<dbReference type="EMBL" id="BHYK01000018">
    <property type="protein sequence ID" value="GCD11425.1"/>
    <property type="molecule type" value="Genomic_DNA"/>
</dbReference>
<comment type="caution">
    <text evidence="2">The sequence shown here is derived from an EMBL/GenBank/DDBJ whole genome shotgun (WGS) entry which is preliminary data.</text>
</comment>
<evidence type="ECO:0000313" key="2">
    <source>
        <dbReference type="EMBL" id="GCD11425.1"/>
    </source>
</evidence>
<gene>
    <name evidence="2" type="ORF">Ctaglu_30480</name>
</gene>
<evidence type="ECO:0000313" key="3">
    <source>
        <dbReference type="Proteomes" id="UP000287872"/>
    </source>
</evidence>
<reference evidence="2 3" key="1">
    <citation type="submission" date="2018-11" db="EMBL/GenBank/DDBJ databases">
        <title>Genome sequencing and assembly of Clostridium tagluense strain A121.</title>
        <authorList>
            <person name="Murakami T."/>
            <person name="Segawa T."/>
            <person name="Shcherbakova V.A."/>
            <person name="Mori H."/>
            <person name="Yoshimura Y."/>
        </authorList>
    </citation>
    <scope>NUCLEOTIDE SEQUENCE [LARGE SCALE GENOMIC DNA]</scope>
    <source>
        <strain evidence="2 3">A121</strain>
    </source>
</reference>
<organism evidence="2 3">
    <name type="scientific">Clostridium tagluense</name>
    <dbReference type="NCBI Taxonomy" id="360422"/>
    <lineage>
        <taxon>Bacteria</taxon>
        <taxon>Bacillati</taxon>
        <taxon>Bacillota</taxon>
        <taxon>Clostridia</taxon>
        <taxon>Eubacteriales</taxon>
        <taxon>Clostridiaceae</taxon>
        <taxon>Clostridium</taxon>
    </lineage>
</organism>
<accession>A0A401UPE9</accession>
<keyword evidence="3" id="KW-1185">Reference proteome</keyword>
<protein>
    <submittedName>
        <fullName evidence="2">Uncharacterized protein</fullName>
    </submittedName>
</protein>
<dbReference type="Proteomes" id="UP000287872">
    <property type="component" value="Unassembled WGS sequence"/>
</dbReference>
<keyword evidence="1" id="KW-0732">Signal</keyword>
<feature type="signal peptide" evidence="1">
    <location>
        <begin position="1"/>
        <end position="30"/>
    </location>
</feature>
<dbReference type="AlphaFoldDB" id="A0A401UPE9"/>
<evidence type="ECO:0000256" key="1">
    <source>
        <dbReference type="SAM" id="SignalP"/>
    </source>
</evidence>
<proteinExistence type="predicted"/>
<dbReference type="RefSeq" id="WP_125003238.1">
    <property type="nucleotide sequence ID" value="NZ_BHYK01000018.1"/>
</dbReference>
<name>A0A401UPE9_9CLOT</name>
<sequence>MKKIKEVKFNKIAALAIIVSVSGSGSSAYALTSSNSESRNTNTSNAQHYKNSINIINKLDGLVTSGSINQFQKASVIKYLVTYKQPIPNPSIDKLSTTGEVSKTDEAIITNLFANYKNSISKAIKDNFSSRLNSLIDLGTITELQKKEIMNLFPTSEASTEGLIDIDTLVTNKIISKNQEITILNSFTYCKKSTSKTINDILLSKLDKLISIGTINGDQRAAVINLAKISNDDSQKLELHRRLDTLVAVGTITKDNETKIINALL</sequence>